<sequence length="68" mass="7622">MGRESSQKPSYEILAYLTKHKERFLGGTPLALFASDDEQLSTMTADIAKAMKADVVRMKNGDYLIIRV</sequence>
<evidence type="ECO:0000313" key="2">
    <source>
        <dbReference type="Proteomes" id="UP000315215"/>
    </source>
</evidence>
<gene>
    <name evidence="1" type="ORF">FN924_05475</name>
</gene>
<accession>A0A516KED3</accession>
<evidence type="ECO:0000313" key="1">
    <source>
        <dbReference type="EMBL" id="QDP39676.1"/>
    </source>
</evidence>
<dbReference type="AlphaFoldDB" id="A0A516KED3"/>
<dbReference type="Pfam" id="PF21835">
    <property type="entry name" value="YIEGIA_cap"/>
    <property type="match status" value="1"/>
</dbReference>
<organism evidence="1 2">
    <name type="scientific">Radiobacillus deserti</name>
    <dbReference type="NCBI Taxonomy" id="2594883"/>
    <lineage>
        <taxon>Bacteria</taxon>
        <taxon>Bacillati</taxon>
        <taxon>Bacillota</taxon>
        <taxon>Bacilli</taxon>
        <taxon>Bacillales</taxon>
        <taxon>Bacillaceae</taxon>
        <taxon>Radiobacillus</taxon>
    </lineage>
</organism>
<dbReference type="EMBL" id="CP041666">
    <property type="protein sequence ID" value="QDP39676.1"/>
    <property type="molecule type" value="Genomic_DNA"/>
</dbReference>
<reference evidence="1 2" key="1">
    <citation type="submission" date="2019-07" db="EMBL/GenBank/DDBJ databases">
        <authorList>
            <person name="Li J."/>
        </authorList>
    </citation>
    <scope>NUCLEOTIDE SEQUENCE [LARGE SCALE GENOMIC DNA]</scope>
    <source>
        <strain evidence="1 2">TKL69</strain>
    </source>
</reference>
<name>A0A516KED3_9BACI</name>
<dbReference type="KEGG" id="aqt:FN924_05475"/>
<dbReference type="RefSeq" id="WP_143892495.1">
    <property type="nucleotide sequence ID" value="NZ_CP041666.1"/>
</dbReference>
<dbReference type="OrthoDB" id="2053805at2"/>
<protein>
    <submittedName>
        <fullName evidence="1">Uncharacterized protein</fullName>
    </submittedName>
</protein>
<dbReference type="Proteomes" id="UP000315215">
    <property type="component" value="Chromosome"/>
</dbReference>
<dbReference type="InterPro" id="IPR054055">
    <property type="entry name" value="YpzH"/>
</dbReference>
<keyword evidence="2" id="KW-1185">Reference proteome</keyword>
<proteinExistence type="predicted"/>